<proteinExistence type="predicted"/>
<dbReference type="PANTHER" id="PTHR43327:SF31">
    <property type="entry name" value="HYPERSENSITIVE-INDUCED RESPONSE PROTEIN 2"/>
    <property type="match status" value="1"/>
</dbReference>
<evidence type="ECO:0000256" key="1">
    <source>
        <dbReference type="ARBA" id="ARBA00023288"/>
    </source>
</evidence>
<keyword evidence="1" id="KW-0449">Lipoprotein</keyword>
<dbReference type="Gene3D" id="3.30.479.30">
    <property type="entry name" value="Band 7 domain"/>
    <property type="match status" value="1"/>
</dbReference>
<dbReference type="InterPro" id="IPR050710">
    <property type="entry name" value="Band7/mec-2_domain"/>
</dbReference>
<evidence type="ECO:0000313" key="4">
    <source>
        <dbReference type="Proteomes" id="UP001210211"/>
    </source>
</evidence>
<sequence>MGQALGFVRVSQSTVAIRESWGKFDNVLDPGCHFVPWFFGKRIAGFVNLGLHQLVVSCETKTKDNVFVTLLAYIQYRAMDKKPSAAFYQLANPKEQIKSYACDAIRASIPKLILADVFEKKNEISNAVKEEFKEEMSMYGYEIVQTLIVDIELDQLKWDTESMHQTELGIARQRRAIADGLRDSIEAFSKGVPDISTTDAMEMVLATQYLDNMKEISSQSKSCSVSISHGAGAVKDVAAQIRDGLLQAQHGGPSSTAPSLL</sequence>
<dbReference type="SMART" id="SM00244">
    <property type="entry name" value="PHB"/>
    <property type="match status" value="1"/>
</dbReference>
<name>A0AAD5ZQ47_9POAL</name>
<dbReference type="InterPro" id="IPR001107">
    <property type="entry name" value="Band_7"/>
</dbReference>
<dbReference type="Pfam" id="PF01145">
    <property type="entry name" value="Band_7"/>
    <property type="match status" value="1"/>
</dbReference>
<dbReference type="GO" id="GO:0005739">
    <property type="term" value="C:mitochondrion"/>
    <property type="evidence" value="ECO:0007669"/>
    <property type="project" value="TreeGrafter"/>
</dbReference>
<feature type="domain" description="Band 7" evidence="2">
    <location>
        <begin position="5"/>
        <end position="165"/>
    </location>
</feature>
<evidence type="ECO:0000259" key="2">
    <source>
        <dbReference type="SMART" id="SM00244"/>
    </source>
</evidence>
<dbReference type="EMBL" id="JAMRDG010000001">
    <property type="protein sequence ID" value="KAJ3701898.1"/>
    <property type="molecule type" value="Genomic_DNA"/>
</dbReference>
<gene>
    <name evidence="3" type="ORF">LUZ61_005603</name>
</gene>
<reference evidence="3 4" key="1">
    <citation type="journal article" date="2022" name="Cell">
        <title>Repeat-based holocentromeres influence genome architecture and karyotype evolution.</title>
        <authorList>
            <person name="Hofstatter P.G."/>
            <person name="Thangavel G."/>
            <person name="Lux T."/>
            <person name="Neumann P."/>
            <person name="Vondrak T."/>
            <person name="Novak P."/>
            <person name="Zhang M."/>
            <person name="Costa L."/>
            <person name="Castellani M."/>
            <person name="Scott A."/>
            <person name="Toegelov H."/>
            <person name="Fuchs J."/>
            <person name="Mata-Sucre Y."/>
            <person name="Dias Y."/>
            <person name="Vanzela A.L.L."/>
            <person name="Huettel B."/>
            <person name="Almeida C.C.S."/>
            <person name="Simkova H."/>
            <person name="Souza G."/>
            <person name="Pedrosa-Harand A."/>
            <person name="Macas J."/>
            <person name="Mayer K.F.X."/>
            <person name="Houben A."/>
            <person name="Marques A."/>
        </authorList>
    </citation>
    <scope>NUCLEOTIDE SEQUENCE [LARGE SCALE GENOMIC DNA]</scope>
    <source>
        <strain evidence="3">RhyTen1mFocal</strain>
    </source>
</reference>
<dbReference type="Proteomes" id="UP001210211">
    <property type="component" value="Unassembled WGS sequence"/>
</dbReference>
<dbReference type="CDD" id="cd03407">
    <property type="entry name" value="SPFH_like_u4"/>
    <property type="match status" value="1"/>
</dbReference>
<dbReference type="AlphaFoldDB" id="A0AAD5ZQ47"/>
<accession>A0AAD5ZQ47</accession>
<keyword evidence="4" id="KW-1185">Reference proteome</keyword>
<dbReference type="InterPro" id="IPR036013">
    <property type="entry name" value="Band_7/SPFH_dom_sf"/>
</dbReference>
<comment type="caution">
    <text evidence="3">The sequence shown here is derived from an EMBL/GenBank/DDBJ whole genome shotgun (WGS) entry which is preliminary data.</text>
</comment>
<evidence type="ECO:0000313" key="3">
    <source>
        <dbReference type="EMBL" id="KAJ3701898.1"/>
    </source>
</evidence>
<protein>
    <recommendedName>
        <fullName evidence="2">Band 7 domain-containing protein</fullName>
    </recommendedName>
</protein>
<dbReference type="SUPFAM" id="SSF117892">
    <property type="entry name" value="Band 7/SPFH domain"/>
    <property type="match status" value="1"/>
</dbReference>
<dbReference type="PANTHER" id="PTHR43327">
    <property type="entry name" value="STOMATIN-LIKE PROTEIN 2, MITOCHONDRIAL"/>
    <property type="match status" value="1"/>
</dbReference>
<organism evidence="3 4">
    <name type="scientific">Rhynchospora tenuis</name>
    <dbReference type="NCBI Taxonomy" id="198213"/>
    <lineage>
        <taxon>Eukaryota</taxon>
        <taxon>Viridiplantae</taxon>
        <taxon>Streptophyta</taxon>
        <taxon>Embryophyta</taxon>
        <taxon>Tracheophyta</taxon>
        <taxon>Spermatophyta</taxon>
        <taxon>Magnoliopsida</taxon>
        <taxon>Liliopsida</taxon>
        <taxon>Poales</taxon>
        <taxon>Cyperaceae</taxon>
        <taxon>Cyperoideae</taxon>
        <taxon>Rhynchosporeae</taxon>
        <taxon>Rhynchospora</taxon>
    </lineage>
</organism>